<accession>A0A9P6U3Z7</accession>
<name>A0A9P6U3Z7_9FUNG</name>
<reference evidence="1" key="1">
    <citation type="journal article" date="2020" name="Fungal Divers.">
        <title>Resolving the Mortierellaceae phylogeny through synthesis of multi-gene phylogenetics and phylogenomics.</title>
        <authorList>
            <person name="Vandepol N."/>
            <person name="Liber J."/>
            <person name="Desiro A."/>
            <person name="Na H."/>
            <person name="Kennedy M."/>
            <person name="Barry K."/>
            <person name="Grigoriev I.V."/>
            <person name="Miller A.N."/>
            <person name="O'Donnell K."/>
            <person name="Stajich J.E."/>
            <person name="Bonito G."/>
        </authorList>
    </citation>
    <scope>NUCLEOTIDE SEQUENCE</scope>
    <source>
        <strain evidence="1">BC1065</strain>
    </source>
</reference>
<evidence type="ECO:0000313" key="1">
    <source>
        <dbReference type="EMBL" id="KAG0258217.1"/>
    </source>
</evidence>
<keyword evidence="2" id="KW-1185">Reference proteome</keyword>
<comment type="caution">
    <text evidence="1">The sequence shown here is derived from an EMBL/GenBank/DDBJ whole genome shotgun (WGS) entry which is preliminary data.</text>
</comment>
<sequence length="310" mass="34530">MAGGAIAGPTYQREETWRRLPATVISRWQAKNLKSVTLDQQELKDLENWNKGLPLSGIPRKTPRAIPVSSDTEVVAHPYRYRVTPKSTSGVDRWRNPEYHADCAATVLTYAANLVGFTPAAGLQDISEKFNQYIAKATTFPGFFLERNEQSAEHVTSTSIDLMVKDIVTAYQGYGSGDVASIVTSVEKMAESILNKSSKSSDKSVFSQDTVTKVDSYYYVTIFYVNLSMKVQQSGKKTLIDQRYRINRSLLKINQSYFIAYAEKLESMVGDGGLDDWGKKMSSPTGTRRSCLADKTADLIKELEAAEKEV</sequence>
<dbReference type="OrthoDB" id="2351726at2759"/>
<organism evidence="1 2">
    <name type="scientific">Actinomortierella ambigua</name>
    <dbReference type="NCBI Taxonomy" id="1343610"/>
    <lineage>
        <taxon>Eukaryota</taxon>
        <taxon>Fungi</taxon>
        <taxon>Fungi incertae sedis</taxon>
        <taxon>Mucoromycota</taxon>
        <taxon>Mortierellomycotina</taxon>
        <taxon>Mortierellomycetes</taxon>
        <taxon>Mortierellales</taxon>
        <taxon>Mortierellaceae</taxon>
        <taxon>Actinomortierella</taxon>
    </lineage>
</organism>
<protein>
    <submittedName>
        <fullName evidence="1">Uncharacterized protein</fullName>
    </submittedName>
</protein>
<dbReference type="Proteomes" id="UP000807716">
    <property type="component" value="Unassembled WGS sequence"/>
</dbReference>
<dbReference type="EMBL" id="JAAAJB010000333">
    <property type="protein sequence ID" value="KAG0258217.1"/>
    <property type="molecule type" value="Genomic_DNA"/>
</dbReference>
<proteinExistence type="predicted"/>
<evidence type="ECO:0000313" key="2">
    <source>
        <dbReference type="Proteomes" id="UP000807716"/>
    </source>
</evidence>
<gene>
    <name evidence="1" type="ORF">DFQ27_004764</name>
</gene>
<dbReference type="AlphaFoldDB" id="A0A9P6U3Z7"/>